<dbReference type="GO" id="GO:0030428">
    <property type="term" value="C:cell septum"/>
    <property type="evidence" value="ECO:0007669"/>
    <property type="project" value="TreeGrafter"/>
</dbReference>
<dbReference type="Pfam" id="PF05036">
    <property type="entry name" value="SPOR"/>
    <property type="match status" value="1"/>
</dbReference>
<dbReference type="PANTHER" id="PTHR38687:SF1">
    <property type="entry name" value="CELL DIVISION PROTEIN DEDD"/>
    <property type="match status" value="1"/>
</dbReference>
<accession>A0A1L8CKR3</accession>
<dbReference type="InterPro" id="IPR007730">
    <property type="entry name" value="SPOR-like_dom"/>
</dbReference>
<dbReference type="GO" id="GO:0042834">
    <property type="term" value="F:peptidoglycan binding"/>
    <property type="evidence" value="ECO:0007669"/>
    <property type="project" value="InterPro"/>
</dbReference>
<evidence type="ECO:0000259" key="1">
    <source>
        <dbReference type="PROSITE" id="PS51724"/>
    </source>
</evidence>
<sequence>MVEHRTAWIVASLSLLIMLIAAVKPDLFEAGPDRPAVAEQQLQKVYPDEQKAIEENSVADSVAKKDVIAEPFKPAVIDAKPATKKAVPVEKKVTKAVKQPAVVKTVKKAASGYYIQLGAFNEKPRAQGLVDQLRQSGWHGLINEKSTGLFAVWAGPESNRKAAETLQQAIERKLKLKGFIIHHKAP</sequence>
<reference evidence="2 3" key="1">
    <citation type="journal article" date="2017" name="Arch. Microbiol.">
        <title>Mariprofundus micogutta sp. nov., a novel iron-oxidizing zetaproteobacterium isolated from a deep-sea hydrothermal field at the Bayonnaise knoll of the Izu-Ogasawara arc, and a description of Mariprofundales ord. nov. and Zetaproteobacteria classis nov.</title>
        <authorList>
            <person name="Makita H."/>
            <person name="Tanaka E."/>
            <person name="Mitsunobu S."/>
            <person name="Miyazaki M."/>
            <person name="Nunoura T."/>
            <person name="Uematsu K."/>
            <person name="Takaki Y."/>
            <person name="Nishi S."/>
            <person name="Shimamura S."/>
            <person name="Takai K."/>
        </authorList>
    </citation>
    <scope>NUCLEOTIDE SEQUENCE [LARGE SCALE GENOMIC DNA]</scope>
    <source>
        <strain evidence="2 3">ET2</strain>
    </source>
</reference>
<dbReference type="InterPro" id="IPR052521">
    <property type="entry name" value="Cell_div_SPOR-domain"/>
</dbReference>
<dbReference type="PANTHER" id="PTHR38687">
    <property type="entry name" value="CELL DIVISION PROTEIN DEDD-RELATED"/>
    <property type="match status" value="1"/>
</dbReference>
<organism evidence="2 3">
    <name type="scientific">Mariprofundus micogutta</name>
    <dbReference type="NCBI Taxonomy" id="1921010"/>
    <lineage>
        <taxon>Bacteria</taxon>
        <taxon>Pseudomonadati</taxon>
        <taxon>Pseudomonadota</taxon>
        <taxon>Candidatius Mariprofundia</taxon>
        <taxon>Mariprofundales</taxon>
        <taxon>Mariprofundaceae</taxon>
        <taxon>Mariprofundus</taxon>
    </lineage>
</organism>
<dbReference type="AlphaFoldDB" id="A0A1L8CKR3"/>
<dbReference type="Proteomes" id="UP000231632">
    <property type="component" value="Unassembled WGS sequence"/>
</dbReference>
<keyword evidence="3" id="KW-1185">Reference proteome</keyword>
<protein>
    <submittedName>
        <fullName evidence="2">Rare lipoprotein A</fullName>
    </submittedName>
</protein>
<gene>
    <name evidence="2" type="ORF">MMIC_P0442</name>
</gene>
<evidence type="ECO:0000313" key="3">
    <source>
        <dbReference type="Proteomes" id="UP000231632"/>
    </source>
</evidence>
<dbReference type="STRING" id="1921010.MMIC_P0442"/>
<evidence type="ECO:0000313" key="2">
    <source>
        <dbReference type="EMBL" id="GAV19508.1"/>
    </source>
</evidence>
<comment type="caution">
    <text evidence="2">The sequence shown here is derived from an EMBL/GenBank/DDBJ whole genome shotgun (WGS) entry which is preliminary data.</text>
</comment>
<dbReference type="Gene3D" id="3.30.70.1070">
    <property type="entry name" value="Sporulation related repeat"/>
    <property type="match status" value="1"/>
</dbReference>
<dbReference type="SUPFAM" id="SSF110997">
    <property type="entry name" value="Sporulation related repeat"/>
    <property type="match status" value="1"/>
</dbReference>
<dbReference type="InterPro" id="IPR036680">
    <property type="entry name" value="SPOR-like_sf"/>
</dbReference>
<dbReference type="GO" id="GO:0032153">
    <property type="term" value="C:cell division site"/>
    <property type="evidence" value="ECO:0007669"/>
    <property type="project" value="TreeGrafter"/>
</dbReference>
<dbReference type="PROSITE" id="PS51724">
    <property type="entry name" value="SPOR"/>
    <property type="match status" value="1"/>
</dbReference>
<dbReference type="EMBL" id="BDFD01000002">
    <property type="protein sequence ID" value="GAV19508.1"/>
    <property type="molecule type" value="Genomic_DNA"/>
</dbReference>
<name>A0A1L8CKR3_9PROT</name>
<proteinExistence type="predicted"/>
<dbReference type="GO" id="GO:0032506">
    <property type="term" value="P:cytokinetic process"/>
    <property type="evidence" value="ECO:0007669"/>
    <property type="project" value="TreeGrafter"/>
</dbReference>
<keyword evidence="2" id="KW-0449">Lipoprotein</keyword>
<feature type="domain" description="SPOR" evidence="1">
    <location>
        <begin position="107"/>
        <end position="183"/>
    </location>
</feature>